<evidence type="ECO:0000256" key="1">
    <source>
        <dbReference type="SAM" id="SignalP"/>
    </source>
</evidence>
<reference evidence="2 3" key="1">
    <citation type="submission" date="2018-08" db="EMBL/GenBank/DDBJ databases">
        <title>Genomic Encyclopedia of Type Strains, Phase III (KMG-III): the genomes of soil and plant-associated and newly described type strains.</title>
        <authorList>
            <person name="Whitman W."/>
        </authorList>
    </citation>
    <scope>NUCLEOTIDE SEQUENCE [LARGE SCALE GENOMIC DNA]</scope>
    <source>
        <strain evidence="2 3">CECT 7375</strain>
    </source>
</reference>
<keyword evidence="3" id="KW-1185">Reference proteome</keyword>
<dbReference type="RefSeq" id="WP_115896604.1">
    <property type="nucleotide sequence ID" value="NZ_QUNG01000002.1"/>
</dbReference>
<accession>A0A3E0DUN1</accession>
<feature type="signal peptide" evidence="1">
    <location>
        <begin position="1"/>
        <end position="21"/>
    </location>
</feature>
<protein>
    <recommendedName>
        <fullName evidence="4">RAQPRD family integrative conjugative element protein</fullName>
    </recommendedName>
</protein>
<dbReference type="AlphaFoldDB" id="A0A3E0DUN1"/>
<evidence type="ECO:0008006" key="4">
    <source>
        <dbReference type="Google" id="ProtNLM"/>
    </source>
</evidence>
<organism evidence="2 3">
    <name type="scientific">Marinomonas pollencensis</name>
    <dbReference type="NCBI Taxonomy" id="491954"/>
    <lineage>
        <taxon>Bacteria</taxon>
        <taxon>Pseudomonadati</taxon>
        <taxon>Pseudomonadota</taxon>
        <taxon>Gammaproteobacteria</taxon>
        <taxon>Oceanospirillales</taxon>
        <taxon>Oceanospirillaceae</taxon>
        <taxon>Marinomonas</taxon>
    </lineage>
</organism>
<name>A0A3E0DUN1_9GAMM</name>
<dbReference type="EMBL" id="QUNG01000002">
    <property type="protein sequence ID" value="REG85832.1"/>
    <property type="molecule type" value="Genomic_DNA"/>
</dbReference>
<evidence type="ECO:0000313" key="3">
    <source>
        <dbReference type="Proteomes" id="UP000256542"/>
    </source>
</evidence>
<comment type="caution">
    <text evidence="2">The sequence shown here is derived from an EMBL/GenBank/DDBJ whole genome shotgun (WGS) entry which is preliminary data.</text>
</comment>
<gene>
    <name evidence="2" type="ORF">DFP81_102371</name>
</gene>
<dbReference type="OrthoDB" id="6107791at2"/>
<proteinExistence type="predicted"/>
<evidence type="ECO:0000313" key="2">
    <source>
        <dbReference type="EMBL" id="REG85832.1"/>
    </source>
</evidence>
<feature type="chain" id="PRO_5017706251" description="RAQPRD family integrative conjugative element protein" evidence="1">
    <location>
        <begin position="22"/>
        <end position="96"/>
    </location>
</feature>
<sequence length="96" mass="10910">MQKIKLLLPILVLVLSTNLYASESDQYNKRLDQDRALLNQLVSQLKQHGVKVKATVTPNSLSSKMEEHAVLQAKILHYQRKLQKIIASSYCANADY</sequence>
<dbReference type="Proteomes" id="UP000256542">
    <property type="component" value="Unassembled WGS sequence"/>
</dbReference>
<keyword evidence="1" id="KW-0732">Signal</keyword>